<comment type="caution">
    <text evidence="1">The sequence shown here is derived from an EMBL/GenBank/DDBJ whole genome shotgun (WGS) entry which is preliminary data.</text>
</comment>
<evidence type="ECO:0000313" key="1">
    <source>
        <dbReference type="EMBL" id="MCG2616268.1"/>
    </source>
</evidence>
<dbReference type="EMBL" id="JAKLTR010000012">
    <property type="protein sequence ID" value="MCG2616268.1"/>
    <property type="molecule type" value="Genomic_DNA"/>
</dbReference>
<organism evidence="1 2">
    <name type="scientific">Terrimonas ginsenosidimutans</name>
    <dbReference type="NCBI Taxonomy" id="2908004"/>
    <lineage>
        <taxon>Bacteria</taxon>
        <taxon>Pseudomonadati</taxon>
        <taxon>Bacteroidota</taxon>
        <taxon>Chitinophagia</taxon>
        <taxon>Chitinophagales</taxon>
        <taxon>Chitinophagaceae</taxon>
        <taxon>Terrimonas</taxon>
    </lineage>
</organism>
<keyword evidence="2" id="KW-1185">Reference proteome</keyword>
<dbReference type="Proteomes" id="UP001165367">
    <property type="component" value="Unassembled WGS sequence"/>
</dbReference>
<sequence length="130" mass="14892">MKRSGAIVFFLIYLAAVIQIEQLVKIPVLFQHYREHIRMEGKISFLAFLQEHYVQDDGPDADYARDMQLPFKTSHHFFILMTAAAPKPAADYVSPAVDPRSHYISPFDDPGPANLFTDQIFQPPRRSSLI</sequence>
<reference evidence="1" key="1">
    <citation type="submission" date="2022-01" db="EMBL/GenBank/DDBJ databases">
        <authorList>
            <person name="Jo J.-H."/>
            <person name="Im W.-T."/>
        </authorList>
    </citation>
    <scope>NUCLEOTIDE SEQUENCE</scope>
    <source>
        <strain evidence="1">NA20</strain>
    </source>
</reference>
<evidence type="ECO:0000313" key="2">
    <source>
        <dbReference type="Proteomes" id="UP001165367"/>
    </source>
</evidence>
<accession>A0ABS9KVD2</accession>
<dbReference type="RefSeq" id="WP_237874803.1">
    <property type="nucleotide sequence ID" value="NZ_JAKLTR010000012.1"/>
</dbReference>
<name>A0ABS9KVD2_9BACT</name>
<proteinExistence type="predicted"/>
<gene>
    <name evidence="1" type="ORF">LZZ85_18360</name>
</gene>
<protein>
    <submittedName>
        <fullName evidence="1">Uncharacterized protein</fullName>
    </submittedName>
</protein>